<sequence>MRVLNWLLVLNAHVACGLEFNGRPASDGLIGIKEYVSFV</sequence>
<evidence type="ECO:0000313" key="3">
    <source>
        <dbReference type="Proteomes" id="UP000029867"/>
    </source>
</evidence>
<proteinExistence type="predicted"/>
<feature type="signal peptide" evidence="1">
    <location>
        <begin position="1"/>
        <end position="17"/>
    </location>
</feature>
<feature type="non-terminal residue" evidence="2">
    <location>
        <position position="39"/>
    </location>
</feature>
<evidence type="ECO:0000256" key="1">
    <source>
        <dbReference type="SAM" id="SignalP"/>
    </source>
</evidence>
<dbReference type="AlphaFoldDB" id="A0A099NKA0"/>
<gene>
    <name evidence="2" type="ORF">JL09_g6854</name>
</gene>
<accession>A0A099NKA0</accession>
<dbReference type="Proteomes" id="UP000029867">
    <property type="component" value="Unassembled WGS sequence"/>
</dbReference>
<dbReference type="HOGENOM" id="CLU_3337964_0_0_1"/>
<organism evidence="2 3">
    <name type="scientific">Pichia kudriavzevii</name>
    <name type="common">Yeast</name>
    <name type="synonym">Issatchenkia orientalis</name>
    <dbReference type="NCBI Taxonomy" id="4909"/>
    <lineage>
        <taxon>Eukaryota</taxon>
        <taxon>Fungi</taxon>
        <taxon>Dikarya</taxon>
        <taxon>Ascomycota</taxon>
        <taxon>Saccharomycotina</taxon>
        <taxon>Pichiomycetes</taxon>
        <taxon>Pichiales</taxon>
        <taxon>Pichiaceae</taxon>
        <taxon>Pichia</taxon>
    </lineage>
</organism>
<keyword evidence="1" id="KW-0732">Signal</keyword>
<dbReference type="VEuPathDB" id="FungiDB:C5L36_0B10560"/>
<reference evidence="3" key="1">
    <citation type="journal article" date="2014" name="Microb. Cell Fact.">
        <title>Exploiting Issatchenkia orientalis SD108 for succinic acid production.</title>
        <authorList>
            <person name="Xiao H."/>
            <person name="Shao Z."/>
            <person name="Jiang Y."/>
            <person name="Dole S."/>
            <person name="Zhao H."/>
        </authorList>
    </citation>
    <scope>NUCLEOTIDE SEQUENCE [LARGE SCALE GENOMIC DNA]</scope>
    <source>
        <strain evidence="3">SD108</strain>
    </source>
</reference>
<feature type="chain" id="PRO_5001951559" evidence="1">
    <location>
        <begin position="18"/>
        <end position="39"/>
    </location>
</feature>
<evidence type="ECO:0000313" key="2">
    <source>
        <dbReference type="EMBL" id="KGK32539.1"/>
    </source>
</evidence>
<dbReference type="EMBL" id="JQFK01002137">
    <property type="protein sequence ID" value="KGK32539.1"/>
    <property type="molecule type" value="Genomic_DNA"/>
</dbReference>
<name>A0A099NKA0_PICKU</name>
<protein>
    <submittedName>
        <fullName evidence="2">Uncharacterized protein</fullName>
    </submittedName>
</protein>
<comment type="caution">
    <text evidence="2">The sequence shown here is derived from an EMBL/GenBank/DDBJ whole genome shotgun (WGS) entry which is preliminary data.</text>
</comment>